<organism evidence="2 3">
    <name type="scientific">Egibacter rhizosphaerae</name>
    <dbReference type="NCBI Taxonomy" id="1670831"/>
    <lineage>
        <taxon>Bacteria</taxon>
        <taxon>Bacillati</taxon>
        <taxon>Actinomycetota</taxon>
        <taxon>Nitriliruptoria</taxon>
        <taxon>Egibacterales</taxon>
        <taxon>Egibacteraceae</taxon>
        <taxon>Egibacter</taxon>
    </lineage>
</organism>
<dbReference type="Proteomes" id="UP000291469">
    <property type="component" value="Chromosome"/>
</dbReference>
<dbReference type="RefSeq" id="WP_131154646.1">
    <property type="nucleotide sequence ID" value="NZ_CP036402.1"/>
</dbReference>
<keyword evidence="3" id="KW-1185">Reference proteome</keyword>
<dbReference type="AlphaFoldDB" id="A0A411YEL1"/>
<dbReference type="KEGG" id="erz:ER308_08850"/>
<dbReference type="OrthoDB" id="3579809at2"/>
<dbReference type="EMBL" id="CP036402">
    <property type="protein sequence ID" value="QBI19649.1"/>
    <property type="molecule type" value="Genomic_DNA"/>
</dbReference>
<accession>A0A411YEL1</accession>
<name>A0A411YEL1_9ACTN</name>
<gene>
    <name evidence="2" type="ORF">ER308_08850</name>
</gene>
<feature type="region of interest" description="Disordered" evidence="1">
    <location>
        <begin position="70"/>
        <end position="104"/>
    </location>
</feature>
<evidence type="ECO:0000313" key="3">
    <source>
        <dbReference type="Proteomes" id="UP000291469"/>
    </source>
</evidence>
<protein>
    <submittedName>
        <fullName evidence="2">Uncharacterized protein</fullName>
    </submittedName>
</protein>
<proteinExistence type="predicted"/>
<reference evidence="2 3" key="1">
    <citation type="submission" date="2019-01" db="EMBL/GenBank/DDBJ databases">
        <title>Egibacter rhizosphaerae EGI 80759T.</title>
        <authorList>
            <person name="Chen D.-D."/>
            <person name="Tian Y."/>
            <person name="Jiao J.-Y."/>
            <person name="Zhang X.-T."/>
            <person name="Zhang Y.-G."/>
            <person name="Zhang Y."/>
            <person name="Xiao M."/>
            <person name="Shu W.-S."/>
            <person name="Li W.-J."/>
        </authorList>
    </citation>
    <scope>NUCLEOTIDE SEQUENCE [LARGE SCALE GENOMIC DNA]</scope>
    <source>
        <strain evidence="2 3">EGI 80759</strain>
    </source>
</reference>
<sequence>MDRHRAADRVELAMRRALTAADVVEEEHRVAVLAELARRVAERRDEAAAQALGHGAQYADLARALGISRQAARQRFSPPREDRHSGASGVPAPSRASPRGDTGS</sequence>
<evidence type="ECO:0000313" key="2">
    <source>
        <dbReference type="EMBL" id="QBI19649.1"/>
    </source>
</evidence>
<evidence type="ECO:0000256" key="1">
    <source>
        <dbReference type="SAM" id="MobiDB-lite"/>
    </source>
</evidence>